<dbReference type="OrthoDB" id="6329605at2759"/>
<reference evidence="6" key="1">
    <citation type="submission" date="2020-04" db="EMBL/GenBank/DDBJ databases">
        <authorList>
            <person name="Alioto T."/>
            <person name="Alioto T."/>
            <person name="Gomez Garrido J."/>
        </authorList>
    </citation>
    <scope>NUCLEOTIDE SEQUENCE</scope>
    <source>
        <strain evidence="6">A484AB</strain>
    </source>
</reference>
<sequence>MLLDAPRRYCRNLTGFVISKPPCVIFTICLCCLAIALFWLGYYVNNNEVVDPEAEKGWNNFLTSLSNVQFCIDKVDTKSKMTKLSNNTKTKRKLELPTLSSDLQQISIPLKIGVHIKDEDHYLHGNITHLTTLMDAPFVGSGIFRRTMNLTFSLSEVWNTEKKCIKGNKCKLPEGYFHSCVTVLAPREVLPEWKPETCNSSSFSSMTTMKALTRKSRHSKCESGAVIYFKHPVDLELREKLSVDERAKANLHLQVSSYFLFILVITSVIYGMLKGKPLKSKKVTFENYYGYYQAPPCYCPEMN</sequence>
<dbReference type="EMBL" id="CACRXK020008500">
    <property type="protein sequence ID" value="CAB4014926.1"/>
    <property type="molecule type" value="Genomic_DNA"/>
</dbReference>
<dbReference type="InterPro" id="IPR039493">
    <property type="entry name" value="TMEM248/TMEM219"/>
</dbReference>
<comment type="caution">
    <text evidence="6">The sequence shown here is derived from an EMBL/GenBank/DDBJ whole genome shotgun (WGS) entry which is preliminary data.</text>
</comment>
<dbReference type="Pfam" id="PF14940">
    <property type="entry name" value="TMEM219"/>
    <property type="match status" value="1"/>
</dbReference>
<comment type="subcellular location">
    <subcellularLocation>
        <location evidence="1">Membrane</location>
    </subcellularLocation>
</comment>
<proteinExistence type="predicted"/>
<keyword evidence="3" id="KW-1133">Transmembrane helix</keyword>
<keyword evidence="2" id="KW-0812">Transmembrane</keyword>
<evidence type="ECO:0000259" key="5">
    <source>
        <dbReference type="Pfam" id="PF14940"/>
    </source>
</evidence>
<evidence type="ECO:0000256" key="4">
    <source>
        <dbReference type="ARBA" id="ARBA00023136"/>
    </source>
</evidence>
<keyword evidence="4" id="KW-0472">Membrane</keyword>
<evidence type="ECO:0000256" key="1">
    <source>
        <dbReference type="ARBA" id="ARBA00004370"/>
    </source>
</evidence>
<dbReference type="GO" id="GO:0016020">
    <property type="term" value="C:membrane"/>
    <property type="evidence" value="ECO:0007669"/>
    <property type="project" value="UniProtKB-SubCell"/>
</dbReference>
<feature type="domain" description="TMEM248/TMEM219" evidence="5">
    <location>
        <begin position="13"/>
        <end position="236"/>
    </location>
</feature>
<evidence type="ECO:0000313" key="7">
    <source>
        <dbReference type="Proteomes" id="UP001152795"/>
    </source>
</evidence>
<name>A0A6S7IAZ4_PARCT</name>
<dbReference type="PANTHER" id="PTHR16002:SF4">
    <property type="entry name" value="TMEM248_TMEM219 DOMAIN-CONTAINING PROTEIN"/>
    <property type="match status" value="1"/>
</dbReference>
<gene>
    <name evidence="6" type="ORF">PACLA_8A082086</name>
</gene>
<organism evidence="6 7">
    <name type="scientific">Paramuricea clavata</name>
    <name type="common">Red gorgonian</name>
    <name type="synonym">Violescent sea-whip</name>
    <dbReference type="NCBI Taxonomy" id="317549"/>
    <lineage>
        <taxon>Eukaryota</taxon>
        <taxon>Metazoa</taxon>
        <taxon>Cnidaria</taxon>
        <taxon>Anthozoa</taxon>
        <taxon>Octocorallia</taxon>
        <taxon>Malacalcyonacea</taxon>
        <taxon>Plexauridae</taxon>
        <taxon>Paramuricea</taxon>
    </lineage>
</organism>
<evidence type="ECO:0000256" key="2">
    <source>
        <dbReference type="ARBA" id="ARBA00022692"/>
    </source>
</evidence>
<protein>
    <recommendedName>
        <fullName evidence="5">TMEM248/TMEM219 domain-containing protein</fullName>
    </recommendedName>
</protein>
<evidence type="ECO:0000313" key="6">
    <source>
        <dbReference type="EMBL" id="CAB4014926.1"/>
    </source>
</evidence>
<dbReference type="Proteomes" id="UP001152795">
    <property type="component" value="Unassembled WGS sequence"/>
</dbReference>
<accession>A0A6S7IAZ4</accession>
<dbReference type="PANTHER" id="PTHR16002">
    <property type="entry name" value="TRANSMEMBRANE PROTEIN 248-LIKE"/>
    <property type="match status" value="1"/>
</dbReference>
<keyword evidence="7" id="KW-1185">Reference proteome</keyword>
<dbReference type="AlphaFoldDB" id="A0A6S7IAZ4"/>
<dbReference type="InterPro" id="IPR039587">
    <property type="entry name" value="TMEM248/TMEM219_dom"/>
</dbReference>
<evidence type="ECO:0000256" key="3">
    <source>
        <dbReference type="ARBA" id="ARBA00022989"/>
    </source>
</evidence>